<evidence type="ECO:0000256" key="1">
    <source>
        <dbReference type="SAM" id="Phobius"/>
    </source>
</evidence>
<sequence>MLDAYIYVFTSGLIWIFAGAGIGIFVGSIPGLSGAMVISLTLPMTYFMNGNDALLLLVSMYIGATTGGLISATLMRMPGTEAAIMTTLDGYPMAARGEPGRALGLGVLASVFGGIFAWVMLAVLSPPLSAIAVKFGPFDIFAMTVVALSLIAAVSQGSLLAGLISAAFGAMLSLPGIDPISGSIRLTFGFSSLDNGLTLLPVILGMLVLGQVLIDCEGVLSGTKAGKAKARVSMHWRDVTNYLMTYIRSSFIGTWIGILPGVGGTAASVASYSVAKAASKTPEKFGNGAEEGIIAAETANNAGTVGALVPLITLGIPGSVITAVLLGAMVIHNLNPGPLLFAENPDVAYTIIAGALAGNLAMFLIMVVATPFLAKLAHINKAYLLAPIVVFCMIGAFSVSSRFFDIGVMLVFACLGYVMTKARIPTGAFIIAYILTPMAEQNLRSGLVIYDGSFLPLITNPVSGILLAIAVLSIVWSLRSELKLRKKQKVS</sequence>
<feature type="domain" description="DUF112" evidence="2">
    <location>
        <begin position="13"/>
        <end position="430"/>
    </location>
</feature>
<dbReference type="EMBL" id="JPWI01000001">
    <property type="protein sequence ID" value="RCK49112.1"/>
    <property type="molecule type" value="Genomic_DNA"/>
</dbReference>
<dbReference type="Proteomes" id="UP000252255">
    <property type="component" value="Unassembled WGS sequence"/>
</dbReference>
<feature type="transmembrane region" description="Helical" evidence="1">
    <location>
        <begin position="347"/>
        <end position="370"/>
    </location>
</feature>
<dbReference type="Pfam" id="PF01970">
    <property type="entry name" value="TctA"/>
    <property type="match status" value="1"/>
</dbReference>
<keyword evidence="1" id="KW-0812">Transmembrane</keyword>
<dbReference type="InterPro" id="IPR002823">
    <property type="entry name" value="DUF112_TM"/>
</dbReference>
<feature type="transmembrane region" description="Helical" evidence="1">
    <location>
        <begin position="454"/>
        <end position="478"/>
    </location>
</feature>
<proteinExistence type="predicted"/>
<reference evidence="3 4" key="1">
    <citation type="submission" date="2014-07" db="EMBL/GenBank/DDBJ databases">
        <title>Draft genome sequence of Thalassospira profundimaris PR54-5.</title>
        <authorList>
            <person name="Lai Q."/>
            <person name="Shao Z."/>
        </authorList>
    </citation>
    <scope>NUCLEOTIDE SEQUENCE [LARGE SCALE GENOMIC DNA]</scope>
    <source>
        <strain evidence="3 4">PR54-5</strain>
    </source>
</reference>
<accession>A0A367X8V1</accession>
<gene>
    <name evidence="3" type="ORF">TH30_01930</name>
</gene>
<keyword evidence="1" id="KW-1133">Transmembrane helix</keyword>
<feature type="transmembrane region" description="Helical" evidence="1">
    <location>
        <begin position="130"/>
        <end position="152"/>
    </location>
</feature>
<feature type="transmembrane region" description="Helical" evidence="1">
    <location>
        <begin position="102"/>
        <end position="124"/>
    </location>
</feature>
<feature type="transmembrane region" description="Helical" evidence="1">
    <location>
        <begin position="382"/>
        <end position="399"/>
    </location>
</feature>
<evidence type="ECO:0000313" key="4">
    <source>
        <dbReference type="Proteomes" id="UP000252255"/>
    </source>
</evidence>
<dbReference type="RefSeq" id="WP_114096391.1">
    <property type="nucleotide sequence ID" value="NZ_JPWI01000001.1"/>
</dbReference>
<dbReference type="AlphaFoldDB" id="A0A367X8V1"/>
<dbReference type="OrthoDB" id="7232499at2"/>
<name>A0A367X8V1_9PROT</name>
<feature type="transmembrane region" description="Helical" evidence="1">
    <location>
        <begin position="197"/>
        <end position="220"/>
    </location>
</feature>
<dbReference type="PANTHER" id="PTHR35342:SF5">
    <property type="entry name" value="TRICARBOXYLIC TRANSPORT PROTEIN"/>
    <property type="match status" value="1"/>
</dbReference>
<organism evidence="3 4">
    <name type="scientific">Thalassospira profundimaris</name>
    <dbReference type="NCBI Taxonomy" id="502049"/>
    <lineage>
        <taxon>Bacteria</taxon>
        <taxon>Pseudomonadati</taxon>
        <taxon>Pseudomonadota</taxon>
        <taxon>Alphaproteobacteria</taxon>
        <taxon>Rhodospirillales</taxon>
        <taxon>Thalassospiraceae</taxon>
        <taxon>Thalassospira</taxon>
    </lineage>
</organism>
<comment type="caution">
    <text evidence="3">The sequence shown here is derived from an EMBL/GenBank/DDBJ whole genome shotgun (WGS) entry which is preliminary data.</text>
</comment>
<keyword evidence="1" id="KW-0472">Membrane</keyword>
<protein>
    <recommendedName>
        <fullName evidence="2">DUF112 domain-containing protein</fullName>
    </recommendedName>
</protein>
<evidence type="ECO:0000259" key="2">
    <source>
        <dbReference type="Pfam" id="PF01970"/>
    </source>
</evidence>
<feature type="transmembrane region" description="Helical" evidence="1">
    <location>
        <begin position="311"/>
        <end position="335"/>
    </location>
</feature>
<feature type="transmembrane region" description="Helical" evidence="1">
    <location>
        <begin position="12"/>
        <end position="33"/>
    </location>
</feature>
<dbReference type="PANTHER" id="PTHR35342">
    <property type="entry name" value="TRICARBOXYLIC TRANSPORT PROTEIN"/>
    <property type="match status" value="1"/>
</dbReference>
<evidence type="ECO:0000313" key="3">
    <source>
        <dbReference type="EMBL" id="RCK49112.1"/>
    </source>
</evidence>
<feature type="transmembrane region" description="Helical" evidence="1">
    <location>
        <begin position="53"/>
        <end position="75"/>
    </location>
</feature>